<dbReference type="EC" id="3.6.1.3" evidence="6"/>
<evidence type="ECO:0000256" key="4">
    <source>
        <dbReference type="SAM" id="MobiDB-lite"/>
    </source>
</evidence>
<reference evidence="6" key="1">
    <citation type="journal article" date="2013" name="J. Plant Res.">
        <title>Effect of fungi and light on seed germination of three Opuntia species from semiarid lands of central Mexico.</title>
        <authorList>
            <person name="Delgado-Sanchez P."/>
            <person name="Jimenez-Bremont J.F."/>
            <person name="Guerrero-Gonzalez Mde L."/>
            <person name="Flores J."/>
        </authorList>
    </citation>
    <scope>NUCLEOTIDE SEQUENCE</scope>
    <source>
        <tissue evidence="6">Cladode</tissue>
    </source>
</reference>
<feature type="domain" description="Morc S5" evidence="5">
    <location>
        <begin position="21"/>
        <end position="158"/>
    </location>
</feature>
<proteinExistence type="predicted"/>
<evidence type="ECO:0000256" key="3">
    <source>
        <dbReference type="SAM" id="Coils"/>
    </source>
</evidence>
<dbReference type="AlphaFoldDB" id="A0A7C9AQZ9"/>
<dbReference type="Pfam" id="PF17942">
    <property type="entry name" value="Morc6_S5"/>
    <property type="match status" value="1"/>
</dbReference>
<feature type="compositionally biased region" description="Polar residues" evidence="4">
    <location>
        <begin position="181"/>
        <end position="193"/>
    </location>
</feature>
<dbReference type="GO" id="GO:0006281">
    <property type="term" value="P:DNA repair"/>
    <property type="evidence" value="ECO:0007669"/>
    <property type="project" value="UniProtKB-KW"/>
</dbReference>
<keyword evidence="3" id="KW-0175">Coiled coil</keyword>
<dbReference type="InterPro" id="IPR041006">
    <property type="entry name" value="Morc_S5"/>
</dbReference>
<evidence type="ECO:0000313" key="6">
    <source>
        <dbReference type="EMBL" id="MBA4672671.1"/>
    </source>
</evidence>
<name>A0A7C9AQZ9_OPUST</name>
<feature type="compositionally biased region" description="Low complexity" evidence="4">
    <location>
        <begin position="194"/>
        <end position="203"/>
    </location>
</feature>
<dbReference type="GO" id="GO:0005634">
    <property type="term" value="C:nucleus"/>
    <property type="evidence" value="ECO:0007669"/>
    <property type="project" value="TreeGrafter"/>
</dbReference>
<organism evidence="6">
    <name type="scientific">Opuntia streptacantha</name>
    <name type="common">Prickly pear cactus</name>
    <name type="synonym">Opuntia cardona</name>
    <dbReference type="NCBI Taxonomy" id="393608"/>
    <lineage>
        <taxon>Eukaryota</taxon>
        <taxon>Viridiplantae</taxon>
        <taxon>Streptophyta</taxon>
        <taxon>Embryophyta</taxon>
        <taxon>Tracheophyta</taxon>
        <taxon>Spermatophyta</taxon>
        <taxon>Magnoliopsida</taxon>
        <taxon>eudicotyledons</taxon>
        <taxon>Gunneridae</taxon>
        <taxon>Pentapetalae</taxon>
        <taxon>Caryophyllales</taxon>
        <taxon>Cactineae</taxon>
        <taxon>Cactaceae</taxon>
        <taxon>Opuntioideae</taxon>
        <taxon>Opuntia</taxon>
    </lineage>
</organism>
<dbReference type="InterPro" id="IPR045261">
    <property type="entry name" value="MORC_ATPase"/>
</dbReference>
<keyword evidence="2" id="KW-0234">DNA repair</keyword>
<sequence length="347" mass="39681">MDKINSKMLISEEHIGNQYKYSLRVYLSILYLRIPHNFSMVLRGKVVEHHSIANDLKYPEVILYRPQTGGAKEEVITTIGFLKQAPHVYIHGFNVYHKNRLILPFWHVVSYSDSRGRGVVGILEANFVEPTHNKQDFERTSLFQKLETRLKEMTWEYWDFHCGLIGYQVKKKVRARLSLPDSSYGSPENTGHGSVSMNNSSSSGRAVVRLPAGPVQNSQFSSQQHGIRRKQDDPLSALGKGRRQARQVPDVTGHSMEVQPAACAARPLDQQEAYMLMQENKKLRAKCLECERSEEELSDKLSRLKRELEEAQDEYARMLKELELLEDVKPEKDAVKAEVSSAQSIPQ</sequence>
<protein>
    <submittedName>
        <fullName evidence="6">Adenosinetriphosphatase</fullName>
        <ecNumber evidence="6">3.6.1.3</ecNumber>
    </submittedName>
</protein>
<dbReference type="GO" id="GO:0016887">
    <property type="term" value="F:ATP hydrolysis activity"/>
    <property type="evidence" value="ECO:0007669"/>
    <property type="project" value="InterPro"/>
</dbReference>
<evidence type="ECO:0000259" key="5">
    <source>
        <dbReference type="Pfam" id="PF17942"/>
    </source>
</evidence>
<dbReference type="PANTHER" id="PTHR23336:SF44">
    <property type="entry name" value="PROTEIN MICRORCHIDIA 6"/>
    <property type="match status" value="1"/>
</dbReference>
<evidence type="ECO:0000256" key="1">
    <source>
        <dbReference type="ARBA" id="ARBA00022763"/>
    </source>
</evidence>
<accession>A0A7C9AQZ9</accession>
<feature type="coiled-coil region" evidence="3">
    <location>
        <begin position="280"/>
        <end position="328"/>
    </location>
</feature>
<keyword evidence="6" id="KW-0378">Hydrolase</keyword>
<dbReference type="PANTHER" id="PTHR23336">
    <property type="entry name" value="ZINC FINGER CW-TYPE COILED-COIL DOMAIN PROTEIN 3"/>
    <property type="match status" value="1"/>
</dbReference>
<evidence type="ECO:0000256" key="2">
    <source>
        <dbReference type="ARBA" id="ARBA00023204"/>
    </source>
</evidence>
<dbReference type="EMBL" id="GISG01256117">
    <property type="protein sequence ID" value="MBA4672671.1"/>
    <property type="molecule type" value="Transcribed_RNA"/>
</dbReference>
<keyword evidence="1" id="KW-0227">DNA damage</keyword>
<feature type="region of interest" description="Disordered" evidence="4">
    <location>
        <begin position="181"/>
        <end position="254"/>
    </location>
</feature>
<reference evidence="6" key="2">
    <citation type="submission" date="2020-07" db="EMBL/GenBank/DDBJ databases">
        <authorList>
            <person name="Vera ALvarez R."/>
            <person name="Arias-Moreno D.M."/>
            <person name="Jimenez-Jacinto V."/>
            <person name="Jimenez-Bremont J.F."/>
            <person name="Swaminathan K."/>
            <person name="Moose S.P."/>
            <person name="Guerrero-Gonzalez M.L."/>
            <person name="Marino-Ramirez L."/>
            <person name="Landsman D."/>
            <person name="Rodriguez-Kessler M."/>
            <person name="Delgado-Sanchez P."/>
        </authorList>
    </citation>
    <scope>NUCLEOTIDE SEQUENCE</scope>
    <source>
        <tissue evidence="6">Cladode</tissue>
    </source>
</reference>
<feature type="compositionally biased region" description="Polar residues" evidence="4">
    <location>
        <begin position="215"/>
        <end position="225"/>
    </location>
</feature>